<protein>
    <submittedName>
        <fullName evidence="2">Uncharacterized protein</fullName>
    </submittedName>
</protein>
<proteinExistence type="predicted"/>
<name>A0A2I1HM44_9GLOM</name>
<evidence type="ECO:0000256" key="1">
    <source>
        <dbReference type="SAM" id="MobiDB-lite"/>
    </source>
</evidence>
<feature type="region of interest" description="Disordered" evidence="1">
    <location>
        <begin position="297"/>
        <end position="320"/>
    </location>
</feature>
<dbReference type="EMBL" id="LLXI01003859">
    <property type="protein sequence ID" value="PKY59935.1"/>
    <property type="molecule type" value="Genomic_DNA"/>
</dbReference>
<evidence type="ECO:0000313" key="2">
    <source>
        <dbReference type="EMBL" id="PKY59935.1"/>
    </source>
</evidence>
<dbReference type="VEuPathDB" id="FungiDB:RhiirA1_386211"/>
<dbReference type="Proteomes" id="UP000234323">
    <property type="component" value="Unassembled WGS sequence"/>
</dbReference>
<accession>A0A2I1HM44</accession>
<sequence length="463" mass="50724">MYSVFYPTSGLRVPYWHNWQSSIPPARKHFYVNLPSIYSGNFIELLINLIKRILELTPYDAFFLNIIMEAELHAGINRTVGKGLRVEKNTDLSTLIPLITEYIEAFETQSGTPEERQQEEVLSTRIQVFIRTNLNYDGNLQTPIGAKEFVSTSRKGALSNSQLLAEIAQLQTQSTERLVQAIKSTQPSLLSGVNWTPIVQGLTNVVITSLGGQPVSFPTSPAAPAAKTAVQAPGEAQGVIEQIKALESRLESRISTLESAITAMAQSQTQLTDVVTNTSSQLSSLAQALESFIKAQTSSKDPQGVNGGGTSSAPASPVLSGNVIKTKNGVKTTILEMEGQKASDVMAALHAENMKAIEQVEETKEHFCITGAGKFNLKNRIEELGFDPFLPPPSETENYPTEQTAMTTMKPIEKLEVEKETINFTKNIVCADLEALITPLGKNHVYMAAWYNGTKQNIFDITQ</sequence>
<keyword evidence="3" id="KW-1185">Reference proteome</keyword>
<dbReference type="AlphaFoldDB" id="A0A2I1HM44"/>
<reference evidence="2 3" key="1">
    <citation type="submission" date="2015-10" db="EMBL/GenBank/DDBJ databases">
        <title>Genome analyses suggest a sexual origin of heterokaryosis in a supposedly ancient asexual fungus.</title>
        <authorList>
            <person name="Ropars J."/>
            <person name="Sedzielewska K."/>
            <person name="Noel J."/>
            <person name="Charron P."/>
            <person name="Farinelli L."/>
            <person name="Marton T."/>
            <person name="Kruger M."/>
            <person name="Pelin A."/>
            <person name="Brachmann A."/>
            <person name="Corradi N."/>
        </authorList>
    </citation>
    <scope>NUCLEOTIDE SEQUENCE [LARGE SCALE GENOMIC DNA]</scope>
    <source>
        <strain evidence="2 3">A4</strain>
    </source>
</reference>
<gene>
    <name evidence="2" type="ORF">RhiirA4_483098</name>
</gene>
<organism evidence="2 3">
    <name type="scientific">Rhizophagus irregularis</name>
    <dbReference type="NCBI Taxonomy" id="588596"/>
    <lineage>
        <taxon>Eukaryota</taxon>
        <taxon>Fungi</taxon>
        <taxon>Fungi incertae sedis</taxon>
        <taxon>Mucoromycota</taxon>
        <taxon>Glomeromycotina</taxon>
        <taxon>Glomeromycetes</taxon>
        <taxon>Glomerales</taxon>
        <taxon>Glomeraceae</taxon>
        <taxon>Rhizophagus</taxon>
    </lineage>
</organism>
<comment type="caution">
    <text evidence="2">The sequence shown here is derived from an EMBL/GenBank/DDBJ whole genome shotgun (WGS) entry which is preliminary data.</text>
</comment>
<evidence type="ECO:0000313" key="3">
    <source>
        <dbReference type="Proteomes" id="UP000234323"/>
    </source>
</evidence>